<evidence type="ECO:0000259" key="4">
    <source>
        <dbReference type="Pfam" id="PF13649"/>
    </source>
</evidence>
<evidence type="ECO:0000313" key="5">
    <source>
        <dbReference type="EMBL" id="MBW8290001.1"/>
    </source>
</evidence>
<sequence>MASSRRQYIHALRFSALTALYDPLVALTAREKHFKNALLDAAQLRPGHRVLDVGCGTGTLAIAASLRAPGLLVQGLDGDGRILRLATDKAERAGARLAFRQGMSFSMPYLDNAFDRVLSSLFFHHLDTEDKRRTLVEIQRVMKPRGELYVADWGVPQNRLMRALFYPVQWLDGFATTQGNVEGVLPRLMGETGFAGVRLVRQIPTLLGTLAIHAASKP</sequence>
<gene>
    <name evidence="5" type="ORF">KIF53_20385</name>
</gene>
<dbReference type="Proteomes" id="UP000711178">
    <property type="component" value="Unassembled WGS sequence"/>
</dbReference>
<comment type="caution">
    <text evidence="5">The sequence shown here is derived from an EMBL/GenBank/DDBJ whole genome shotgun (WGS) entry which is preliminary data.</text>
</comment>
<name>A0ABS7FIT5_9NEIS</name>
<evidence type="ECO:0000256" key="1">
    <source>
        <dbReference type="ARBA" id="ARBA00022603"/>
    </source>
</evidence>
<dbReference type="EMBL" id="JAHDTB010000029">
    <property type="protein sequence ID" value="MBW8290001.1"/>
    <property type="molecule type" value="Genomic_DNA"/>
</dbReference>
<dbReference type="PANTHER" id="PTHR43464">
    <property type="entry name" value="METHYLTRANSFERASE"/>
    <property type="match status" value="1"/>
</dbReference>
<proteinExistence type="predicted"/>
<dbReference type="InterPro" id="IPR041698">
    <property type="entry name" value="Methyltransf_25"/>
</dbReference>
<dbReference type="Gene3D" id="3.40.50.150">
    <property type="entry name" value="Vaccinia Virus protein VP39"/>
    <property type="match status" value="1"/>
</dbReference>
<dbReference type="GeneID" id="89685654"/>
<accession>A0ABS7FIT5</accession>
<dbReference type="PANTHER" id="PTHR43464:SF19">
    <property type="entry name" value="UBIQUINONE BIOSYNTHESIS O-METHYLTRANSFERASE, MITOCHONDRIAL"/>
    <property type="match status" value="1"/>
</dbReference>
<feature type="domain" description="Methyltransferase" evidence="4">
    <location>
        <begin position="50"/>
        <end position="146"/>
    </location>
</feature>
<dbReference type="GO" id="GO:0032259">
    <property type="term" value="P:methylation"/>
    <property type="evidence" value="ECO:0007669"/>
    <property type="project" value="UniProtKB-KW"/>
</dbReference>
<dbReference type="InterPro" id="IPR029063">
    <property type="entry name" value="SAM-dependent_MTases_sf"/>
</dbReference>
<dbReference type="GO" id="GO:0008168">
    <property type="term" value="F:methyltransferase activity"/>
    <property type="evidence" value="ECO:0007669"/>
    <property type="project" value="UniProtKB-KW"/>
</dbReference>
<reference evidence="5 6" key="1">
    <citation type="submission" date="2021-05" db="EMBL/GenBank/DDBJ databases">
        <title>Draft Whole Genome Sequencing Of Biosensor Chromobacterium violaceum Strain CV026 Reveals A Regulatory RNA In Chromobacterium violaceum Phenotype Regulatory Network.</title>
        <authorList>
            <person name="Hong K.W."/>
            <person name="Chan K.G."/>
            <person name="Chang C.-Y."/>
        </authorList>
    </citation>
    <scope>NUCLEOTIDE SEQUENCE [LARGE SCALE GENOMIC DNA]</scope>
    <source>
        <strain evidence="5 6">ATCC 31532</strain>
    </source>
</reference>
<organism evidence="5 6">
    <name type="scientific">Chromobacterium subtsugae</name>
    <dbReference type="NCBI Taxonomy" id="251747"/>
    <lineage>
        <taxon>Bacteria</taxon>
        <taxon>Pseudomonadati</taxon>
        <taxon>Pseudomonadota</taxon>
        <taxon>Betaproteobacteria</taxon>
        <taxon>Neisseriales</taxon>
        <taxon>Chromobacteriaceae</taxon>
        <taxon>Chromobacterium</taxon>
    </lineage>
</organism>
<evidence type="ECO:0000256" key="2">
    <source>
        <dbReference type="ARBA" id="ARBA00022679"/>
    </source>
</evidence>
<keyword evidence="6" id="KW-1185">Reference proteome</keyword>
<dbReference type="SUPFAM" id="SSF53335">
    <property type="entry name" value="S-adenosyl-L-methionine-dependent methyltransferases"/>
    <property type="match status" value="1"/>
</dbReference>
<keyword evidence="1 5" id="KW-0489">Methyltransferase</keyword>
<keyword evidence="3" id="KW-0949">S-adenosyl-L-methionine</keyword>
<dbReference type="Pfam" id="PF13649">
    <property type="entry name" value="Methyltransf_25"/>
    <property type="match status" value="1"/>
</dbReference>
<evidence type="ECO:0000256" key="3">
    <source>
        <dbReference type="ARBA" id="ARBA00022691"/>
    </source>
</evidence>
<dbReference type="RefSeq" id="WP_043573392.1">
    <property type="nucleotide sequence ID" value="NZ_CP142381.1"/>
</dbReference>
<dbReference type="CDD" id="cd02440">
    <property type="entry name" value="AdoMet_MTases"/>
    <property type="match status" value="1"/>
</dbReference>
<evidence type="ECO:0000313" key="6">
    <source>
        <dbReference type="Proteomes" id="UP000711178"/>
    </source>
</evidence>
<protein>
    <submittedName>
        <fullName evidence="5">Methyltransferase domain-containing protein</fullName>
    </submittedName>
</protein>
<keyword evidence="2" id="KW-0808">Transferase</keyword>